<reference evidence="3" key="1">
    <citation type="submission" date="2016-10" db="EMBL/GenBank/DDBJ databases">
        <authorList>
            <person name="Varghese N."/>
            <person name="Submissions S."/>
        </authorList>
    </citation>
    <scope>NUCLEOTIDE SEQUENCE [LARGE SCALE GENOMIC DNA]</scope>
    <source>
        <strain evidence="3">CGMCC 1.6444</strain>
    </source>
</reference>
<dbReference type="AlphaFoldDB" id="A0A1H0N6S2"/>
<evidence type="ECO:0000313" key="3">
    <source>
        <dbReference type="Proteomes" id="UP000199075"/>
    </source>
</evidence>
<evidence type="ECO:0000313" key="2">
    <source>
        <dbReference type="EMBL" id="SDO88377.1"/>
    </source>
</evidence>
<dbReference type="STRING" id="419597.SAMN04487957_11464"/>
<gene>
    <name evidence="2" type="ORF">SAMN04487957_11464</name>
</gene>
<protein>
    <submittedName>
        <fullName evidence="2">Uncharacterized protein</fullName>
    </submittedName>
</protein>
<feature type="transmembrane region" description="Helical" evidence="1">
    <location>
        <begin position="6"/>
        <end position="28"/>
    </location>
</feature>
<proteinExistence type="predicted"/>
<dbReference type="OrthoDB" id="6173562at2"/>
<dbReference type="Proteomes" id="UP000199075">
    <property type="component" value="Unassembled WGS sequence"/>
</dbReference>
<dbReference type="EMBL" id="FNIV01000014">
    <property type="protein sequence ID" value="SDO88377.1"/>
    <property type="molecule type" value="Genomic_DNA"/>
</dbReference>
<keyword evidence="1" id="KW-1133">Transmembrane helix</keyword>
<sequence length="61" mass="6606">MNPDPVWSMITYVCNILGMLICLGGLSLAHYSRYRWPGRVLAGAGFLLAASPTLYGLFLGS</sequence>
<name>A0A1H0N6S2_9GAMM</name>
<dbReference type="RefSeq" id="WP_089680984.1">
    <property type="nucleotide sequence ID" value="NZ_FNIV01000014.1"/>
</dbReference>
<keyword evidence="1" id="KW-0472">Membrane</keyword>
<evidence type="ECO:0000256" key="1">
    <source>
        <dbReference type="SAM" id="Phobius"/>
    </source>
</evidence>
<organism evidence="2 3">
    <name type="scientific">Halomonas shengliensis</name>
    <dbReference type="NCBI Taxonomy" id="419597"/>
    <lineage>
        <taxon>Bacteria</taxon>
        <taxon>Pseudomonadati</taxon>
        <taxon>Pseudomonadota</taxon>
        <taxon>Gammaproteobacteria</taxon>
        <taxon>Oceanospirillales</taxon>
        <taxon>Halomonadaceae</taxon>
        <taxon>Halomonas</taxon>
    </lineage>
</organism>
<keyword evidence="3" id="KW-1185">Reference proteome</keyword>
<keyword evidence="1" id="KW-0812">Transmembrane</keyword>
<feature type="transmembrane region" description="Helical" evidence="1">
    <location>
        <begin position="40"/>
        <end position="58"/>
    </location>
</feature>
<accession>A0A1H0N6S2</accession>